<dbReference type="InterPro" id="IPR052894">
    <property type="entry name" value="AsmA-related"/>
</dbReference>
<evidence type="ECO:0000256" key="1">
    <source>
        <dbReference type="SAM" id="MobiDB-lite"/>
    </source>
</evidence>
<feature type="domain" description="AsmA" evidence="3">
    <location>
        <begin position="301"/>
        <end position="603"/>
    </location>
</feature>
<accession>A0A1M5WR74</accession>
<keyword evidence="2" id="KW-0812">Transmembrane</keyword>
<gene>
    <name evidence="4" type="ORF">SAMN02745124_02472</name>
</gene>
<dbReference type="InterPro" id="IPR007844">
    <property type="entry name" value="AsmA"/>
</dbReference>
<reference evidence="4 5" key="1">
    <citation type="submission" date="2016-11" db="EMBL/GenBank/DDBJ databases">
        <authorList>
            <person name="Jaros S."/>
            <person name="Januszkiewicz K."/>
            <person name="Wedrychowicz H."/>
        </authorList>
    </citation>
    <scope>NUCLEOTIDE SEQUENCE [LARGE SCALE GENOMIC DNA]</scope>
    <source>
        <strain evidence="4 5">DSM 9705</strain>
    </source>
</reference>
<dbReference type="OrthoDB" id="9766390at2"/>
<feature type="transmembrane region" description="Helical" evidence="2">
    <location>
        <begin position="7"/>
        <end position="30"/>
    </location>
</feature>
<dbReference type="Proteomes" id="UP000184139">
    <property type="component" value="Unassembled WGS sequence"/>
</dbReference>
<organism evidence="4 5">
    <name type="scientific">Desulfofustis glycolicus DSM 9705</name>
    <dbReference type="NCBI Taxonomy" id="1121409"/>
    <lineage>
        <taxon>Bacteria</taxon>
        <taxon>Pseudomonadati</taxon>
        <taxon>Thermodesulfobacteriota</taxon>
        <taxon>Desulfobulbia</taxon>
        <taxon>Desulfobulbales</taxon>
        <taxon>Desulfocapsaceae</taxon>
        <taxon>Desulfofustis</taxon>
    </lineage>
</organism>
<dbReference type="GO" id="GO:0005886">
    <property type="term" value="C:plasma membrane"/>
    <property type="evidence" value="ECO:0007669"/>
    <property type="project" value="TreeGrafter"/>
</dbReference>
<evidence type="ECO:0000259" key="3">
    <source>
        <dbReference type="Pfam" id="PF05170"/>
    </source>
</evidence>
<dbReference type="EMBL" id="FQXS01000014">
    <property type="protein sequence ID" value="SHH90008.1"/>
    <property type="molecule type" value="Genomic_DNA"/>
</dbReference>
<dbReference type="RefSeq" id="WP_073376441.1">
    <property type="nucleotide sequence ID" value="NZ_FQXS01000014.1"/>
</dbReference>
<dbReference type="Pfam" id="PF05170">
    <property type="entry name" value="AsmA"/>
    <property type="match status" value="2"/>
</dbReference>
<evidence type="ECO:0000256" key="2">
    <source>
        <dbReference type="SAM" id="Phobius"/>
    </source>
</evidence>
<name>A0A1M5WR74_9BACT</name>
<sequence>MKRVFTYGLFAIAALILLLVGAVLIVPRFLDLQRYTPTIEKTISKHTGMPAHLNGEITLSLFPWIALTFEDLQLDGPSGSGQQPLLQVRSFEARLKTLPLLTKNIEISRFIIDGPQLYLEKDEQGGGNWQKQAHGASSAPSPTATADPDREGSGPPEAGSPAAAGAFQLNSLEVAEFSLKNGSIRVVDRTSGTSHEMSAINLQLNDVSLDRPISLNLEALFDNQPLRITGSIGPLGAQPGSTPLPIDLNFTAFDTMKSRITGSIQELVANPSYQFDITVDPFNPKQLIDRVKPDVSLQTADPQALENFSLKANLRGTAQQLEVADGTIVIDDTTLSLERMMTVFAGPRIDLAMTIDRIDLDRYLPPASADQASRPSSGAPVAQQPENTGSHPQDDARDQQSTGEQTDTGANQETGAEPPTSAERPAATYESLRNLVLTAVIKLGEVRVHGATATSVTLDLSGEDALFTLNSLALDLYEGHLSATGSVDLGKNVPASSITAAIESVQVGPLLRDFADKDLLEGRLTADLDLAASGDRSADIVSSLNGTGTLHFNDGALIGLDLARLARTITSGFSLDEQGERPRTDFSELNLPVTIAHGLITIPEATLKSPFIRADASGTANLVTKTLDLRLRPELVATIKGQGDEEQRSGLAVPVLVGGTFSDPTFLPDLEALAREQLLNRQDVQDIIKDGTITPERREQLSEEVEKAKGLLKGLFGN</sequence>
<keyword evidence="2" id="KW-1133">Transmembrane helix</keyword>
<dbReference type="GO" id="GO:0090313">
    <property type="term" value="P:regulation of protein targeting to membrane"/>
    <property type="evidence" value="ECO:0007669"/>
    <property type="project" value="TreeGrafter"/>
</dbReference>
<feature type="compositionally biased region" description="Polar residues" evidence="1">
    <location>
        <begin position="399"/>
        <end position="414"/>
    </location>
</feature>
<keyword evidence="2" id="KW-0472">Membrane</keyword>
<feature type="compositionally biased region" description="Low complexity" evidence="1">
    <location>
        <begin position="136"/>
        <end position="146"/>
    </location>
</feature>
<keyword evidence="5" id="KW-1185">Reference proteome</keyword>
<evidence type="ECO:0000313" key="4">
    <source>
        <dbReference type="EMBL" id="SHH90008.1"/>
    </source>
</evidence>
<dbReference type="AlphaFoldDB" id="A0A1M5WR74"/>
<protein>
    <submittedName>
        <fullName evidence="4">AsmA protein</fullName>
    </submittedName>
</protein>
<feature type="region of interest" description="Disordered" evidence="1">
    <location>
        <begin position="122"/>
        <end position="163"/>
    </location>
</feature>
<feature type="domain" description="AsmA" evidence="3">
    <location>
        <begin position="1"/>
        <end position="263"/>
    </location>
</feature>
<feature type="region of interest" description="Disordered" evidence="1">
    <location>
        <begin position="366"/>
        <end position="425"/>
    </location>
</feature>
<proteinExistence type="predicted"/>
<evidence type="ECO:0000313" key="5">
    <source>
        <dbReference type="Proteomes" id="UP000184139"/>
    </source>
</evidence>
<dbReference type="PANTHER" id="PTHR30441">
    <property type="entry name" value="DUF748 DOMAIN-CONTAINING PROTEIN"/>
    <property type="match status" value="1"/>
</dbReference>
<dbReference type="PANTHER" id="PTHR30441:SF4">
    <property type="entry name" value="PROTEIN ASMA"/>
    <property type="match status" value="1"/>
</dbReference>
<feature type="compositionally biased region" description="Low complexity" evidence="1">
    <location>
        <begin position="153"/>
        <end position="163"/>
    </location>
</feature>